<evidence type="ECO:0000313" key="8">
    <source>
        <dbReference type="Proteomes" id="UP000623269"/>
    </source>
</evidence>
<dbReference type="PIRSF" id="PIRSF006488">
    <property type="entry name" value="Exonuc_VII_S"/>
    <property type="match status" value="1"/>
</dbReference>
<comment type="catalytic activity">
    <reaction evidence="6">
        <text>Exonucleolytic cleavage in either 5'- to 3'- or 3'- to 5'-direction to yield nucleoside 5'-phosphates.</text>
        <dbReference type="EC" id="3.1.11.6"/>
    </reaction>
</comment>
<evidence type="ECO:0000256" key="6">
    <source>
        <dbReference type="HAMAP-Rule" id="MF_00337"/>
    </source>
</evidence>
<name>A0A8J7HBP3_9FIRM</name>
<reference evidence="7" key="1">
    <citation type="submission" date="2020-12" db="EMBL/GenBank/DDBJ databases">
        <title>M. sibirica DSM 26468T genome.</title>
        <authorList>
            <person name="Thieme N."/>
            <person name="Rettenmaier R."/>
            <person name="Zverlov V."/>
            <person name="Liebl W."/>
        </authorList>
    </citation>
    <scope>NUCLEOTIDE SEQUENCE</scope>
    <source>
        <strain evidence="7">DSM 26468</strain>
    </source>
</reference>
<dbReference type="Proteomes" id="UP000623269">
    <property type="component" value="Unassembled WGS sequence"/>
</dbReference>
<comment type="subunit">
    <text evidence="6">Heterooligomer composed of large and small subunits.</text>
</comment>
<evidence type="ECO:0000256" key="2">
    <source>
        <dbReference type="ARBA" id="ARBA00022490"/>
    </source>
</evidence>
<evidence type="ECO:0000256" key="1">
    <source>
        <dbReference type="ARBA" id="ARBA00009998"/>
    </source>
</evidence>
<dbReference type="Gene3D" id="1.10.287.1040">
    <property type="entry name" value="Exonuclease VII, small subunit"/>
    <property type="match status" value="1"/>
</dbReference>
<evidence type="ECO:0000256" key="5">
    <source>
        <dbReference type="ARBA" id="ARBA00022839"/>
    </source>
</evidence>
<comment type="caution">
    <text evidence="7">The sequence shown here is derived from an EMBL/GenBank/DDBJ whole genome shotgun (WGS) entry which is preliminary data.</text>
</comment>
<sequence length="69" mass="7942">MAEKEFKLEEAFEKLNQITVELEKPDISLEDSFSLYQEGMKLLKACNDSIDKVEKELIILSDNGEANEF</sequence>
<dbReference type="PANTHER" id="PTHR34137:SF1">
    <property type="entry name" value="EXODEOXYRIBONUCLEASE 7 SMALL SUBUNIT"/>
    <property type="match status" value="1"/>
</dbReference>
<keyword evidence="5 6" id="KW-0269">Exonuclease</keyword>
<dbReference type="HAMAP" id="MF_00337">
    <property type="entry name" value="Exonuc_7_S"/>
    <property type="match status" value="1"/>
</dbReference>
<gene>
    <name evidence="6 7" type="primary">xseB</name>
    <name evidence="7" type="ORF">I5677_04765</name>
</gene>
<dbReference type="GO" id="GO:0005829">
    <property type="term" value="C:cytosol"/>
    <property type="evidence" value="ECO:0007669"/>
    <property type="project" value="TreeGrafter"/>
</dbReference>
<proteinExistence type="inferred from homology"/>
<dbReference type="AlphaFoldDB" id="A0A8J7HBP3"/>
<organism evidence="7 8">
    <name type="scientific">Mobilitalea sibirica</name>
    <dbReference type="NCBI Taxonomy" id="1462919"/>
    <lineage>
        <taxon>Bacteria</taxon>
        <taxon>Bacillati</taxon>
        <taxon>Bacillota</taxon>
        <taxon>Clostridia</taxon>
        <taxon>Lachnospirales</taxon>
        <taxon>Lachnospiraceae</taxon>
        <taxon>Mobilitalea</taxon>
    </lineage>
</organism>
<dbReference type="RefSeq" id="WP_197660425.1">
    <property type="nucleotide sequence ID" value="NZ_JAEAGR010000003.1"/>
</dbReference>
<comment type="function">
    <text evidence="6">Bidirectionally degrades single-stranded DNA into large acid-insoluble oligonucleotides, which are then degraded further into small acid-soluble oligonucleotides.</text>
</comment>
<dbReference type="InterPro" id="IPR037004">
    <property type="entry name" value="Exonuc_VII_ssu_sf"/>
</dbReference>
<dbReference type="NCBIfam" id="TIGR01280">
    <property type="entry name" value="xseB"/>
    <property type="match status" value="1"/>
</dbReference>
<dbReference type="GO" id="GO:0006308">
    <property type="term" value="P:DNA catabolic process"/>
    <property type="evidence" value="ECO:0007669"/>
    <property type="project" value="UniProtKB-UniRule"/>
</dbReference>
<dbReference type="InterPro" id="IPR003761">
    <property type="entry name" value="Exonuc_VII_S"/>
</dbReference>
<keyword evidence="3 6" id="KW-0540">Nuclease</keyword>
<evidence type="ECO:0000313" key="7">
    <source>
        <dbReference type="EMBL" id="MBH1940207.1"/>
    </source>
</evidence>
<keyword evidence="8" id="KW-1185">Reference proteome</keyword>
<dbReference type="GO" id="GO:0009318">
    <property type="term" value="C:exodeoxyribonuclease VII complex"/>
    <property type="evidence" value="ECO:0007669"/>
    <property type="project" value="UniProtKB-UniRule"/>
</dbReference>
<evidence type="ECO:0000256" key="3">
    <source>
        <dbReference type="ARBA" id="ARBA00022722"/>
    </source>
</evidence>
<accession>A0A8J7HBP3</accession>
<dbReference type="EMBL" id="JAEAGR010000003">
    <property type="protein sequence ID" value="MBH1940207.1"/>
    <property type="molecule type" value="Genomic_DNA"/>
</dbReference>
<comment type="subcellular location">
    <subcellularLocation>
        <location evidence="6">Cytoplasm</location>
    </subcellularLocation>
</comment>
<dbReference type="SUPFAM" id="SSF116842">
    <property type="entry name" value="XseB-like"/>
    <property type="match status" value="1"/>
</dbReference>
<protein>
    <recommendedName>
        <fullName evidence="6">Exodeoxyribonuclease 7 small subunit</fullName>
        <ecNumber evidence="6">3.1.11.6</ecNumber>
    </recommendedName>
    <alternativeName>
        <fullName evidence="6">Exodeoxyribonuclease VII small subunit</fullName>
        <shortName evidence="6">Exonuclease VII small subunit</shortName>
    </alternativeName>
</protein>
<dbReference type="PANTHER" id="PTHR34137">
    <property type="entry name" value="EXODEOXYRIBONUCLEASE 7 SMALL SUBUNIT"/>
    <property type="match status" value="1"/>
</dbReference>
<dbReference type="EC" id="3.1.11.6" evidence="6"/>
<comment type="similarity">
    <text evidence="1 6">Belongs to the XseB family.</text>
</comment>
<dbReference type="GO" id="GO:0008855">
    <property type="term" value="F:exodeoxyribonuclease VII activity"/>
    <property type="evidence" value="ECO:0007669"/>
    <property type="project" value="UniProtKB-UniRule"/>
</dbReference>
<dbReference type="Pfam" id="PF02609">
    <property type="entry name" value="Exonuc_VII_S"/>
    <property type="match status" value="1"/>
</dbReference>
<keyword evidence="2 6" id="KW-0963">Cytoplasm</keyword>
<keyword evidence="4 6" id="KW-0378">Hydrolase</keyword>
<evidence type="ECO:0000256" key="4">
    <source>
        <dbReference type="ARBA" id="ARBA00022801"/>
    </source>
</evidence>